<dbReference type="PANTHER" id="PTHR43178:SF14">
    <property type="entry name" value="LIPOAMIDE ACYLTRANSFERASE COMPONENT OF BRANCHED-CHAIN ALPHA-KETO ACID DEHYDROGENASE COMPLEX, MITOCHONDRIAL"/>
    <property type="match status" value="1"/>
</dbReference>
<dbReference type="CDD" id="cd06849">
    <property type="entry name" value="lipoyl_domain"/>
    <property type="match status" value="1"/>
</dbReference>
<evidence type="ECO:0000313" key="11">
    <source>
        <dbReference type="Proteomes" id="UP001206925"/>
    </source>
</evidence>
<dbReference type="PROSITE" id="PS00189">
    <property type="entry name" value="LIPOYL"/>
    <property type="match status" value="1"/>
</dbReference>
<keyword evidence="3" id="KW-0450">Lipoyl</keyword>
<name>A0AAD5C0H1_AMBAR</name>
<comment type="caution">
    <text evidence="10">The sequence shown here is derived from an EMBL/GenBank/DDBJ whole genome shotgun (WGS) entry which is preliminary data.</text>
</comment>
<dbReference type="Proteomes" id="UP001206925">
    <property type="component" value="Unassembled WGS sequence"/>
</dbReference>
<dbReference type="PANTHER" id="PTHR43178">
    <property type="entry name" value="DIHYDROLIPOAMIDE ACETYLTRANSFERASE COMPONENT OF PYRUVATE DEHYDROGENASE COMPLEX"/>
    <property type="match status" value="1"/>
</dbReference>
<keyword evidence="5" id="KW-0012">Acyltransferase</keyword>
<evidence type="ECO:0000256" key="4">
    <source>
        <dbReference type="ARBA" id="ARBA00022946"/>
    </source>
</evidence>
<evidence type="ECO:0000256" key="3">
    <source>
        <dbReference type="ARBA" id="ARBA00022823"/>
    </source>
</evidence>
<proteinExistence type="predicted"/>
<evidence type="ECO:0000313" key="10">
    <source>
        <dbReference type="EMBL" id="KAI7733096.1"/>
    </source>
</evidence>
<dbReference type="EC" id="2.3.1.168" evidence="6"/>
<protein>
    <recommendedName>
        <fullName evidence="7">Lipoamide acyltransferase component of branched-chain alpha-keto acid dehydrogenase complex, mitochondrial</fullName>
        <ecNumber evidence="6">2.3.1.168</ecNumber>
    </recommendedName>
    <alternativeName>
        <fullName evidence="8">Branched-chain alpha-keto acid dehydrogenase complex component E2</fullName>
    </alternativeName>
</protein>
<keyword evidence="2" id="KW-0808">Transferase</keyword>
<dbReference type="GO" id="GO:0031405">
    <property type="term" value="F:lipoic acid binding"/>
    <property type="evidence" value="ECO:0007669"/>
    <property type="project" value="TreeGrafter"/>
</dbReference>
<keyword evidence="11" id="KW-1185">Reference proteome</keyword>
<comment type="cofactor">
    <cofactor evidence="1">
        <name>(R)-lipoate</name>
        <dbReference type="ChEBI" id="CHEBI:83088"/>
    </cofactor>
</comment>
<evidence type="ECO:0000259" key="9">
    <source>
        <dbReference type="Pfam" id="PF00364"/>
    </source>
</evidence>
<dbReference type="SUPFAM" id="SSF51230">
    <property type="entry name" value="Single hybrid motif"/>
    <property type="match status" value="1"/>
</dbReference>
<evidence type="ECO:0000256" key="1">
    <source>
        <dbReference type="ARBA" id="ARBA00001938"/>
    </source>
</evidence>
<evidence type="ECO:0000256" key="6">
    <source>
        <dbReference type="ARBA" id="ARBA00038880"/>
    </source>
</evidence>
<feature type="domain" description="Lipoyl-binding" evidence="9">
    <location>
        <begin position="58"/>
        <end position="104"/>
    </location>
</feature>
<dbReference type="GO" id="GO:0005739">
    <property type="term" value="C:mitochondrion"/>
    <property type="evidence" value="ECO:0007669"/>
    <property type="project" value="TreeGrafter"/>
</dbReference>
<dbReference type="InterPro" id="IPR000089">
    <property type="entry name" value="Biotin_lipoyl"/>
</dbReference>
<organism evidence="10 11">
    <name type="scientific">Ambrosia artemisiifolia</name>
    <name type="common">Common ragweed</name>
    <dbReference type="NCBI Taxonomy" id="4212"/>
    <lineage>
        <taxon>Eukaryota</taxon>
        <taxon>Viridiplantae</taxon>
        <taxon>Streptophyta</taxon>
        <taxon>Embryophyta</taxon>
        <taxon>Tracheophyta</taxon>
        <taxon>Spermatophyta</taxon>
        <taxon>Magnoliopsida</taxon>
        <taxon>eudicotyledons</taxon>
        <taxon>Gunneridae</taxon>
        <taxon>Pentapetalae</taxon>
        <taxon>asterids</taxon>
        <taxon>campanulids</taxon>
        <taxon>Asterales</taxon>
        <taxon>Asteraceae</taxon>
        <taxon>Asteroideae</taxon>
        <taxon>Heliantheae alliance</taxon>
        <taxon>Heliantheae</taxon>
        <taxon>Ambrosia</taxon>
    </lineage>
</organism>
<accession>A0AAD5C0H1</accession>
<dbReference type="AlphaFoldDB" id="A0AAD5C0H1"/>
<gene>
    <name evidence="10" type="ORF">M8C21_010374</name>
</gene>
<dbReference type="InterPro" id="IPR050743">
    <property type="entry name" value="2-oxoacid_DH_E2_comp"/>
</dbReference>
<reference evidence="10" key="1">
    <citation type="submission" date="2022-06" db="EMBL/GenBank/DDBJ databases">
        <title>Uncovering the hologenomic basis of an extraordinary plant invasion.</title>
        <authorList>
            <person name="Bieker V.C."/>
            <person name="Martin M.D."/>
            <person name="Gilbert T."/>
            <person name="Hodgins K."/>
            <person name="Battlay P."/>
            <person name="Petersen B."/>
            <person name="Wilson J."/>
        </authorList>
    </citation>
    <scope>NUCLEOTIDE SEQUENCE</scope>
    <source>
        <strain evidence="10">AA19_3_7</strain>
        <tissue evidence="10">Leaf</tissue>
    </source>
</reference>
<dbReference type="Pfam" id="PF00364">
    <property type="entry name" value="Biotin_lipoyl"/>
    <property type="match status" value="1"/>
</dbReference>
<dbReference type="InterPro" id="IPR011053">
    <property type="entry name" value="Single_hybrid_motif"/>
</dbReference>
<dbReference type="Gene3D" id="2.40.50.100">
    <property type="match status" value="1"/>
</dbReference>
<evidence type="ECO:0000256" key="7">
    <source>
        <dbReference type="ARBA" id="ARBA00039275"/>
    </source>
</evidence>
<evidence type="ECO:0000256" key="2">
    <source>
        <dbReference type="ARBA" id="ARBA00022679"/>
    </source>
</evidence>
<evidence type="ECO:0000256" key="8">
    <source>
        <dbReference type="ARBA" id="ARBA00042008"/>
    </source>
</evidence>
<evidence type="ECO:0000256" key="5">
    <source>
        <dbReference type="ARBA" id="ARBA00023315"/>
    </source>
</evidence>
<dbReference type="EMBL" id="JAMZMK010010091">
    <property type="protein sequence ID" value="KAI7733096.1"/>
    <property type="molecule type" value="Genomic_DNA"/>
</dbReference>
<feature type="non-terminal residue" evidence="10">
    <location>
        <position position="290"/>
    </location>
</feature>
<dbReference type="InterPro" id="IPR003016">
    <property type="entry name" value="2-oxoA_DH_lipoyl-BS"/>
</dbReference>
<dbReference type="GO" id="GO:0043754">
    <property type="term" value="F:dihydrolipoamide branched chain acyltransferase activity"/>
    <property type="evidence" value="ECO:0007669"/>
    <property type="project" value="UniProtKB-EC"/>
</dbReference>
<sequence>TSLEVTERFLKQLGHESYMKREEEEDRDEADRSKIRVAAILTTTNRFGCYTDQVIKMLLKWFVQEGDQIEEYQRLSEVQSDKATIEITSRRNGKVAKVPHTPNDIITSKGLTPKAIPQSANVIGDLSKSKSTNATLAAILAALLIDITVQYQVKEVANRRSASPLISLEYSTGWDPNPRCQTVKWEAKFHSDFLMPRPEVNELTFNECRTCSYTRGRFDHHLTRVENDGVPWMVHRVDWSACGDVGVKYKKMMHAIQGHDYLFGTSNCFRIHWSLEKCFELGPPRLILCK</sequence>
<keyword evidence="4" id="KW-0809">Transit peptide</keyword>
<dbReference type="GO" id="GO:0016407">
    <property type="term" value="F:acetyltransferase activity"/>
    <property type="evidence" value="ECO:0007669"/>
    <property type="project" value="TreeGrafter"/>
</dbReference>